<feature type="transmembrane region" description="Helical" evidence="8">
    <location>
        <begin position="235"/>
        <end position="256"/>
    </location>
</feature>
<feature type="transmembrane region" description="Helical" evidence="8">
    <location>
        <begin position="108"/>
        <end position="126"/>
    </location>
</feature>
<dbReference type="Pfam" id="PF01040">
    <property type="entry name" value="UbiA"/>
    <property type="match status" value="1"/>
</dbReference>
<dbReference type="Proteomes" id="UP000830167">
    <property type="component" value="Chromosome"/>
</dbReference>
<comment type="similarity">
    <text evidence="8">Belongs to the MenA family. Type 1 subfamily.</text>
</comment>
<dbReference type="GO" id="GO:0046428">
    <property type="term" value="F:1,4-dihydroxy-2-naphthoate polyprenyltransferase activity"/>
    <property type="evidence" value="ECO:0007669"/>
    <property type="project" value="UniProtKB-EC"/>
</dbReference>
<protein>
    <recommendedName>
        <fullName evidence="8 9">1,4-dihydroxy-2-naphthoate octaprenyltransferase</fullName>
        <shortName evidence="8">DHNA-octaprenyltransferase</shortName>
        <ecNumber evidence="8 9">2.5.1.74</ecNumber>
    </recommendedName>
</protein>
<evidence type="ECO:0000256" key="8">
    <source>
        <dbReference type="HAMAP-Rule" id="MF_01937"/>
    </source>
</evidence>
<keyword evidence="7 8" id="KW-0472">Membrane</keyword>
<accession>A0ABY4CI92</accession>
<dbReference type="InterPro" id="IPR000537">
    <property type="entry name" value="UbiA_prenyltransferase"/>
</dbReference>
<keyword evidence="6 8" id="KW-1133">Transmembrane helix</keyword>
<comment type="subcellular location">
    <subcellularLocation>
        <location evidence="8">Cell membrane</location>
        <topology evidence="8">Multi-pass membrane protein</topology>
    </subcellularLocation>
    <subcellularLocation>
        <location evidence="1">Membrane</location>
        <topology evidence="1">Multi-pass membrane protein</topology>
    </subcellularLocation>
</comment>
<organism evidence="10 11">
    <name type="scientific">Fodinisporobacter ferrooxydans</name>
    <dbReference type="NCBI Taxonomy" id="2901836"/>
    <lineage>
        <taxon>Bacteria</taxon>
        <taxon>Bacillati</taxon>
        <taxon>Bacillota</taxon>
        <taxon>Bacilli</taxon>
        <taxon>Bacillales</taxon>
        <taxon>Alicyclobacillaceae</taxon>
        <taxon>Fodinisporobacter</taxon>
    </lineage>
</organism>
<dbReference type="InterPro" id="IPR004657">
    <property type="entry name" value="MenA"/>
</dbReference>
<keyword evidence="4 8" id="KW-0808">Transferase</keyword>
<dbReference type="NCBIfam" id="NF004749">
    <property type="entry name" value="PRK06080.1-1"/>
    <property type="match status" value="1"/>
</dbReference>
<proteinExistence type="inferred from homology"/>
<dbReference type="PANTHER" id="PTHR13929:SF0">
    <property type="entry name" value="UBIA PRENYLTRANSFERASE DOMAIN-CONTAINING PROTEIN 1"/>
    <property type="match status" value="1"/>
</dbReference>
<feature type="transmembrane region" description="Helical" evidence="8">
    <location>
        <begin position="160"/>
        <end position="180"/>
    </location>
</feature>
<evidence type="ECO:0000256" key="3">
    <source>
        <dbReference type="ARBA" id="ARBA00022475"/>
    </source>
</evidence>
<dbReference type="PANTHER" id="PTHR13929">
    <property type="entry name" value="1,4-DIHYDROXY-2-NAPHTHOATE OCTAPRENYLTRANSFERASE"/>
    <property type="match status" value="1"/>
</dbReference>
<sequence length="314" mass="34726">MGKGIEPNQPYLTNPIRPSGEWKVWWRLLRPHTLTASFVPVGVGTALALQNGHFHLVLFLAMMIASILIQAATNMFNEYFDYVRGLDTAESIGIGGAIVREGIKAKTVMTLALAFYTISILIGVYICYHSSWWIAAIGLICMAVGYFYTGGPYPIAYTPFGELFAGFFMGCIIILISYYIQTGTVTVESILVSMPALILVGAILMANNIRDLDGDKEFGRQTLAILLGREKAIRFLAGMFVISYIWMFVLVVMHIVSPWLMLVFASVPKAIQATRGFRGKTAPIQMLPAMKATAQTNTQYGFFLALGLLLTHWI</sequence>
<gene>
    <name evidence="8" type="primary">menA</name>
    <name evidence="10" type="ORF">LSG31_20665</name>
</gene>
<evidence type="ECO:0000256" key="5">
    <source>
        <dbReference type="ARBA" id="ARBA00022692"/>
    </source>
</evidence>
<dbReference type="EC" id="2.5.1.74" evidence="8 9"/>
<evidence type="ECO:0000256" key="7">
    <source>
        <dbReference type="ARBA" id="ARBA00023136"/>
    </source>
</evidence>
<feature type="transmembrane region" description="Helical" evidence="8">
    <location>
        <begin position="56"/>
        <end position="76"/>
    </location>
</feature>
<dbReference type="PIRSF" id="PIRSF005355">
    <property type="entry name" value="UBIAD1"/>
    <property type="match status" value="1"/>
</dbReference>
<dbReference type="CDD" id="cd13962">
    <property type="entry name" value="PT_UbiA_UBIAD1"/>
    <property type="match status" value="1"/>
</dbReference>
<keyword evidence="11" id="KW-1185">Reference proteome</keyword>
<dbReference type="HAMAP" id="MF_01937">
    <property type="entry name" value="MenA_1"/>
    <property type="match status" value="1"/>
</dbReference>
<evidence type="ECO:0000256" key="9">
    <source>
        <dbReference type="NCBIfam" id="TIGR00751"/>
    </source>
</evidence>
<evidence type="ECO:0000256" key="1">
    <source>
        <dbReference type="ARBA" id="ARBA00004141"/>
    </source>
</evidence>
<dbReference type="Gene3D" id="1.10.357.140">
    <property type="entry name" value="UbiA prenyltransferase"/>
    <property type="match status" value="1"/>
</dbReference>
<evidence type="ECO:0000256" key="4">
    <source>
        <dbReference type="ARBA" id="ARBA00022679"/>
    </source>
</evidence>
<evidence type="ECO:0000313" key="10">
    <source>
        <dbReference type="EMBL" id="UOF90242.1"/>
    </source>
</evidence>
<reference evidence="10" key="1">
    <citation type="submission" date="2021-12" db="EMBL/GenBank/DDBJ databases">
        <title>Alicyclobacillaceae gen. nov., sp. nov., isolated from chalcocite enrichment system.</title>
        <authorList>
            <person name="Jiang Z."/>
        </authorList>
    </citation>
    <scope>NUCLEOTIDE SEQUENCE</scope>
    <source>
        <strain evidence="10">MYW30-H2</strain>
    </source>
</reference>
<dbReference type="InterPro" id="IPR044878">
    <property type="entry name" value="UbiA_sf"/>
</dbReference>
<keyword evidence="2 8" id="KW-0474">Menaquinone biosynthesis</keyword>
<evidence type="ECO:0000313" key="11">
    <source>
        <dbReference type="Proteomes" id="UP000830167"/>
    </source>
</evidence>
<comment type="catalytic activity">
    <reaction evidence="8">
        <text>an all-trans-polyprenyl diphosphate + 1,4-dihydroxy-2-naphthoate + H(+) = a 2-demethylmenaquinol + CO2 + diphosphate</text>
        <dbReference type="Rhea" id="RHEA:26478"/>
        <dbReference type="Rhea" id="RHEA-COMP:9563"/>
        <dbReference type="Rhea" id="RHEA-COMP:9564"/>
        <dbReference type="ChEBI" id="CHEBI:11173"/>
        <dbReference type="ChEBI" id="CHEBI:15378"/>
        <dbReference type="ChEBI" id="CHEBI:16526"/>
        <dbReference type="ChEBI" id="CHEBI:33019"/>
        <dbReference type="ChEBI" id="CHEBI:55437"/>
        <dbReference type="ChEBI" id="CHEBI:58914"/>
        <dbReference type="EC" id="2.5.1.74"/>
    </reaction>
</comment>
<dbReference type="EMBL" id="CP089291">
    <property type="protein sequence ID" value="UOF90242.1"/>
    <property type="molecule type" value="Genomic_DNA"/>
</dbReference>
<dbReference type="InterPro" id="IPR026046">
    <property type="entry name" value="UBIAD1"/>
</dbReference>
<feature type="transmembrane region" description="Helical" evidence="8">
    <location>
        <begin position="186"/>
        <end position="206"/>
    </location>
</feature>
<feature type="transmembrane region" description="Helical" evidence="8">
    <location>
        <begin position="132"/>
        <end position="148"/>
    </location>
</feature>
<comment type="function">
    <text evidence="8">Conversion of 1,4-dihydroxy-2-naphthoate (DHNA) to demethylmenaquinone (DMK).</text>
</comment>
<comment type="pathway">
    <text evidence="8">Quinol/quinone metabolism; menaquinone biosynthesis; menaquinol from 1,4-dihydroxy-2-naphthoate: step 1/2.</text>
</comment>
<evidence type="ECO:0000256" key="2">
    <source>
        <dbReference type="ARBA" id="ARBA00022428"/>
    </source>
</evidence>
<keyword evidence="3 8" id="KW-1003">Cell membrane</keyword>
<keyword evidence="5 8" id="KW-0812">Transmembrane</keyword>
<name>A0ABY4CI92_9BACL</name>
<dbReference type="NCBIfam" id="TIGR00751">
    <property type="entry name" value="menA"/>
    <property type="match status" value="1"/>
</dbReference>
<dbReference type="RefSeq" id="WP_347436934.1">
    <property type="nucleotide sequence ID" value="NZ_CP089291.1"/>
</dbReference>
<evidence type="ECO:0000256" key="6">
    <source>
        <dbReference type="ARBA" id="ARBA00022989"/>
    </source>
</evidence>